<dbReference type="AlphaFoldDB" id="A0A392SZT9"/>
<keyword evidence="2" id="KW-1185">Reference proteome</keyword>
<reference evidence="1 2" key="1">
    <citation type="journal article" date="2018" name="Front. Plant Sci.">
        <title>Red Clover (Trifolium pratense) and Zigzag Clover (T. medium) - A Picture of Genomic Similarities and Differences.</title>
        <authorList>
            <person name="Dluhosova J."/>
            <person name="Istvanek J."/>
            <person name="Nedelnik J."/>
            <person name="Repkova J."/>
        </authorList>
    </citation>
    <scope>NUCLEOTIDE SEQUENCE [LARGE SCALE GENOMIC DNA]</scope>
    <source>
        <strain evidence="2">cv. 10/8</strain>
        <tissue evidence="1">Leaf</tissue>
    </source>
</reference>
<dbReference type="Proteomes" id="UP000265520">
    <property type="component" value="Unassembled WGS sequence"/>
</dbReference>
<proteinExistence type="predicted"/>
<dbReference type="EMBL" id="LXQA010473093">
    <property type="protein sequence ID" value="MCI54032.1"/>
    <property type="molecule type" value="Genomic_DNA"/>
</dbReference>
<comment type="caution">
    <text evidence="1">The sequence shown here is derived from an EMBL/GenBank/DDBJ whole genome shotgun (WGS) entry which is preliminary data.</text>
</comment>
<evidence type="ECO:0000313" key="1">
    <source>
        <dbReference type="EMBL" id="MCI54032.1"/>
    </source>
</evidence>
<protein>
    <submittedName>
        <fullName evidence="1">Uncharacterized protein</fullName>
    </submittedName>
</protein>
<accession>A0A392SZT9</accession>
<sequence length="64" mass="7418">MFNPALVAGREEAKEIDRNLKVPRFSEKKRQEATRIQFFLASARESDRSFPSSLECRWATKPCS</sequence>
<name>A0A392SZT9_9FABA</name>
<organism evidence="1 2">
    <name type="scientific">Trifolium medium</name>
    <dbReference type="NCBI Taxonomy" id="97028"/>
    <lineage>
        <taxon>Eukaryota</taxon>
        <taxon>Viridiplantae</taxon>
        <taxon>Streptophyta</taxon>
        <taxon>Embryophyta</taxon>
        <taxon>Tracheophyta</taxon>
        <taxon>Spermatophyta</taxon>
        <taxon>Magnoliopsida</taxon>
        <taxon>eudicotyledons</taxon>
        <taxon>Gunneridae</taxon>
        <taxon>Pentapetalae</taxon>
        <taxon>rosids</taxon>
        <taxon>fabids</taxon>
        <taxon>Fabales</taxon>
        <taxon>Fabaceae</taxon>
        <taxon>Papilionoideae</taxon>
        <taxon>50 kb inversion clade</taxon>
        <taxon>NPAAA clade</taxon>
        <taxon>Hologalegina</taxon>
        <taxon>IRL clade</taxon>
        <taxon>Trifolieae</taxon>
        <taxon>Trifolium</taxon>
    </lineage>
</organism>
<evidence type="ECO:0000313" key="2">
    <source>
        <dbReference type="Proteomes" id="UP000265520"/>
    </source>
</evidence>